<dbReference type="GeneID" id="63918023"/>
<dbReference type="AlphaFoldDB" id="A0A074VS72"/>
<sequence>MSVPQSRGKDGKLQAWESGERVTLLEPRGFGSEKRVWDMLVVRATYLSQEDEVVKGESLKNEQVVVDICFKKDYTFGDGEYLEIDSDEDDMESARRCQKDEKCRQQHAVTQFQSRSMA</sequence>
<dbReference type="EMBL" id="KL584832">
    <property type="protein sequence ID" value="KEQ63293.1"/>
    <property type="molecule type" value="Genomic_DNA"/>
</dbReference>
<name>A0A074VS72_AURM1</name>
<dbReference type="Proteomes" id="UP000030672">
    <property type="component" value="Unassembled WGS sequence"/>
</dbReference>
<proteinExistence type="predicted"/>
<evidence type="ECO:0000313" key="2">
    <source>
        <dbReference type="Proteomes" id="UP000030672"/>
    </source>
</evidence>
<dbReference type="RefSeq" id="XP_040880316.1">
    <property type="nucleotide sequence ID" value="XM_041024650.1"/>
</dbReference>
<protein>
    <submittedName>
        <fullName evidence="1">Uncharacterized protein</fullName>
    </submittedName>
</protein>
<gene>
    <name evidence="1" type="ORF">M437DRAFT_65877</name>
</gene>
<reference evidence="1 2" key="1">
    <citation type="journal article" date="2014" name="BMC Genomics">
        <title>Genome sequencing of four Aureobasidium pullulans varieties: biotechnological potential, stress tolerance, and description of new species.</title>
        <authorList>
            <person name="Gostin Ar C."/>
            <person name="Ohm R.A."/>
            <person name="Kogej T."/>
            <person name="Sonjak S."/>
            <person name="Turk M."/>
            <person name="Zajc J."/>
            <person name="Zalar P."/>
            <person name="Grube M."/>
            <person name="Sun H."/>
            <person name="Han J."/>
            <person name="Sharma A."/>
            <person name="Chiniquy J."/>
            <person name="Ngan C.Y."/>
            <person name="Lipzen A."/>
            <person name="Barry K."/>
            <person name="Grigoriev I.V."/>
            <person name="Gunde-Cimerman N."/>
        </authorList>
    </citation>
    <scope>NUCLEOTIDE SEQUENCE [LARGE SCALE GENOMIC DNA]</scope>
    <source>
        <strain evidence="1 2">CBS 110374</strain>
    </source>
</reference>
<accession>A0A074VS72</accession>
<keyword evidence="2" id="KW-1185">Reference proteome</keyword>
<dbReference type="HOGENOM" id="CLU_2072674_0_0_1"/>
<evidence type="ECO:0000313" key="1">
    <source>
        <dbReference type="EMBL" id="KEQ63293.1"/>
    </source>
</evidence>
<organism evidence="1 2">
    <name type="scientific">Aureobasidium melanogenum (strain CBS 110374)</name>
    <name type="common">Aureobasidium pullulans var. melanogenum</name>
    <dbReference type="NCBI Taxonomy" id="1043003"/>
    <lineage>
        <taxon>Eukaryota</taxon>
        <taxon>Fungi</taxon>
        <taxon>Dikarya</taxon>
        <taxon>Ascomycota</taxon>
        <taxon>Pezizomycotina</taxon>
        <taxon>Dothideomycetes</taxon>
        <taxon>Dothideomycetidae</taxon>
        <taxon>Dothideales</taxon>
        <taxon>Saccotheciaceae</taxon>
        <taxon>Aureobasidium</taxon>
    </lineage>
</organism>